<keyword evidence="2" id="KW-1185">Reference proteome</keyword>
<organism evidence="1 2">
    <name type="scientific">Arcicella gelida</name>
    <dbReference type="NCBI Taxonomy" id="2984195"/>
    <lineage>
        <taxon>Bacteria</taxon>
        <taxon>Pseudomonadati</taxon>
        <taxon>Bacteroidota</taxon>
        <taxon>Cytophagia</taxon>
        <taxon>Cytophagales</taxon>
        <taxon>Flectobacillaceae</taxon>
        <taxon>Arcicella</taxon>
    </lineage>
</organism>
<proteinExistence type="predicted"/>
<sequence>MDIFSIFKRRKTETSELTPVAILRLTQEYVPEFYKESEKFKESKDFLKHNEWGLSLETLIEMADESGHYFSEDFWLDLATCADKMEMIQQAEFCRKQIIKNEKEIGKKTPKGWTTIKIDDTHFENQIAEIVKDNCTTERHQKDKFNELVKDNGFHIKYHGRAGMIYYIDNGKVLEIDFEMSGVRKYDILLFFDTLRSWTIPKNEPFAFGQQSEIRDKLLKWLKSKRIKSDLE</sequence>
<protein>
    <submittedName>
        <fullName evidence="1">Uncharacterized protein</fullName>
    </submittedName>
</protein>
<dbReference type="RefSeq" id="WP_323325712.1">
    <property type="nucleotide sequence ID" value="NZ_JAYGIL010000003.1"/>
</dbReference>
<accession>A0ABU5S023</accession>
<evidence type="ECO:0000313" key="1">
    <source>
        <dbReference type="EMBL" id="MEA5401777.1"/>
    </source>
</evidence>
<name>A0ABU5S023_9BACT</name>
<dbReference type="EMBL" id="JAYGIL010000003">
    <property type="protein sequence ID" value="MEA5401777.1"/>
    <property type="molecule type" value="Genomic_DNA"/>
</dbReference>
<comment type="caution">
    <text evidence="1">The sequence shown here is derived from an EMBL/GenBank/DDBJ whole genome shotgun (WGS) entry which is preliminary data.</text>
</comment>
<dbReference type="Proteomes" id="UP001303899">
    <property type="component" value="Unassembled WGS sequence"/>
</dbReference>
<reference evidence="1 2" key="1">
    <citation type="submission" date="2023-12" db="EMBL/GenBank/DDBJ databases">
        <title>Novel species of the genus Arcicella isolated from rivers.</title>
        <authorList>
            <person name="Lu H."/>
        </authorList>
    </citation>
    <scope>NUCLEOTIDE SEQUENCE [LARGE SCALE GENOMIC DNA]</scope>
    <source>
        <strain evidence="1 2">DC2W</strain>
    </source>
</reference>
<gene>
    <name evidence="1" type="ORF">VB776_02545</name>
</gene>
<evidence type="ECO:0000313" key="2">
    <source>
        <dbReference type="Proteomes" id="UP001303899"/>
    </source>
</evidence>